<dbReference type="PANTHER" id="PTHR10954">
    <property type="entry name" value="RIBONUCLEASE H2 SUBUNIT A"/>
    <property type="match status" value="1"/>
</dbReference>
<feature type="binding site" evidence="14 15">
    <location>
        <position position="60"/>
    </location>
    <ligand>
        <name>a divalent metal cation</name>
        <dbReference type="ChEBI" id="CHEBI:60240"/>
    </ligand>
</feature>
<dbReference type="NCBIfam" id="NF000595">
    <property type="entry name" value="PRK00015.1-3"/>
    <property type="match status" value="1"/>
</dbReference>
<evidence type="ECO:0000256" key="4">
    <source>
        <dbReference type="ARBA" id="ARBA00004496"/>
    </source>
</evidence>
<dbReference type="InterPro" id="IPR036397">
    <property type="entry name" value="RNaseH_sf"/>
</dbReference>
<comment type="subcellular location">
    <subcellularLocation>
        <location evidence="4 14">Cytoplasm</location>
    </subcellularLocation>
</comment>
<evidence type="ECO:0000256" key="8">
    <source>
        <dbReference type="ARBA" id="ARBA00022490"/>
    </source>
</evidence>
<dbReference type="EC" id="3.1.26.4" evidence="6 14"/>
<keyword evidence="11 14" id="KW-0255">Endonuclease</keyword>
<comment type="cofactor">
    <cofactor evidence="14 15">
        <name>Mn(2+)</name>
        <dbReference type="ChEBI" id="CHEBI:29035"/>
    </cofactor>
    <cofactor evidence="14 15">
        <name>Mg(2+)</name>
        <dbReference type="ChEBI" id="CHEBI:18420"/>
    </cofactor>
    <text evidence="14 15">Manganese or magnesium. Binds 1 divalent metal ion per monomer in the absence of substrate. May bind a second metal ion after substrate binding.</text>
</comment>
<evidence type="ECO:0000256" key="12">
    <source>
        <dbReference type="ARBA" id="ARBA00022801"/>
    </source>
</evidence>
<evidence type="ECO:0000256" key="9">
    <source>
        <dbReference type="ARBA" id="ARBA00022722"/>
    </source>
</evidence>
<dbReference type="GO" id="GO:0032299">
    <property type="term" value="C:ribonuclease H2 complex"/>
    <property type="evidence" value="ECO:0007669"/>
    <property type="project" value="TreeGrafter"/>
</dbReference>
<evidence type="ECO:0000256" key="1">
    <source>
        <dbReference type="ARBA" id="ARBA00000077"/>
    </source>
</evidence>
<evidence type="ECO:0000256" key="6">
    <source>
        <dbReference type="ARBA" id="ARBA00012180"/>
    </source>
</evidence>
<evidence type="ECO:0000313" key="18">
    <source>
        <dbReference type="EMBL" id="CAF0704444.1"/>
    </source>
</evidence>
<evidence type="ECO:0000256" key="14">
    <source>
        <dbReference type="HAMAP-Rule" id="MF_00052"/>
    </source>
</evidence>
<comment type="function">
    <text evidence="3 14 16">Endonuclease that specifically degrades the RNA of RNA-DNA hybrids.</text>
</comment>
<evidence type="ECO:0000256" key="11">
    <source>
        <dbReference type="ARBA" id="ARBA00022759"/>
    </source>
</evidence>
<dbReference type="InterPro" id="IPR022898">
    <property type="entry name" value="RNase_HII"/>
</dbReference>
<keyword evidence="19" id="KW-1185">Reference proteome</keyword>
<evidence type="ECO:0000256" key="7">
    <source>
        <dbReference type="ARBA" id="ARBA00019179"/>
    </source>
</evidence>
<dbReference type="InterPro" id="IPR024567">
    <property type="entry name" value="RNase_HII/HIII_dom"/>
</dbReference>
<dbReference type="SUPFAM" id="SSF53098">
    <property type="entry name" value="Ribonuclease H-like"/>
    <property type="match status" value="1"/>
</dbReference>
<accession>A0A8J2BRB9</accession>
<sequence length="239" mass="25947">MRNAGLAVDSLGFWPYEKARKKARTVTWAPKGPVGIAMKANLVFEKRLIQLGYRWVAGVDEAGRGPWAGPVVAAAVMLPLGFTHPDLDDSKRVAPQKRLVVAEILRTSPSVYHGLGLATVAEIDCMGIVKATLIAMERAVRALPVRPDFLLVDGSSVPCLGLPALALVKGDARSASIAAASILAKVRRDIIMEVFDKEYPQYGFARHKGYGTLEHRKALEIWGPCSIHRRSFLPVVGLS</sequence>
<feature type="binding site" evidence="14 15">
    <location>
        <position position="61"/>
    </location>
    <ligand>
        <name>a divalent metal cation</name>
        <dbReference type="ChEBI" id="CHEBI:60240"/>
    </ligand>
</feature>
<dbReference type="GO" id="GO:0006298">
    <property type="term" value="P:mismatch repair"/>
    <property type="evidence" value="ECO:0007669"/>
    <property type="project" value="TreeGrafter"/>
</dbReference>
<name>A0A8J2BRB9_9BACT</name>
<dbReference type="Pfam" id="PF01351">
    <property type="entry name" value="RNase_HII"/>
    <property type="match status" value="1"/>
</dbReference>
<evidence type="ECO:0000256" key="13">
    <source>
        <dbReference type="ARBA" id="ARBA00023211"/>
    </source>
</evidence>
<reference evidence="18" key="1">
    <citation type="submission" date="2021-02" db="EMBL/GenBank/DDBJ databases">
        <authorList>
            <person name="Cremers G."/>
            <person name="Picone N."/>
        </authorList>
    </citation>
    <scope>NUCLEOTIDE SEQUENCE</scope>
    <source>
        <strain evidence="18">PQ17</strain>
    </source>
</reference>
<comment type="caution">
    <text evidence="18">The sequence shown here is derived from an EMBL/GenBank/DDBJ whole genome shotgun (WGS) entry which is preliminary data.</text>
</comment>
<evidence type="ECO:0000259" key="17">
    <source>
        <dbReference type="PROSITE" id="PS51975"/>
    </source>
</evidence>
<comment type="cofactor">
    <cofactor evidence="2">
        <name>Mg(2+)</name>
        <dbReference type="ChEBI" id="CHEBI:18420"/>
    </cofactor>
</comment>
<dbReference type="GO" id="GO:0043137">
    <property type="term" value="P:DNA replication, removal of RNA primer"/>
    <property type="evidence" value="ECO:0007669"/>
    <property type="project" value="TreeGrafter"/>
</dbReference>
<evidence type="ECO:0000256" key="2">
    <source>
        <dbReference type="ARBA" id="ARBA00001946"/>
    </source>
</evidence>
<dbReference type="AlphaFoldDB" id="A0A8J2BRB9"/>
<keyword evidence="13 14" id="KW-0464">Manganese</keyword>
<evidence type="ECO:0000256" key="16">
    <source>
        <dbReference type="RuleBase" id="RU003515"/>
    </source>
</evidence>
<dbReference type="PANTHER" id="PTHR10954:SF18">
    <property type="entry name" value="RIBONUCLEASE HII"/>
    <property type="match status" value="1"/>
</dbReference>
<proteinExistence type="inferred from homology"/>
<dbReference type="CDD" id="cd07182">
    <property type="entry name" value="RNase_HII_bacteria_HII_like"/>
    <property type="match status" value="1"/>
</dbReference>
<dbReference type="GO" id="GO:0003723">
    <property type="term" value="F:RNA binding"/>
    <property type="evidence" value="ECO:0007669"/>
    <property type="project" value="UniProtKB-UniRule"/>
</dbReference>
<evidence type="ECO:0000256" key="3">
    <source>
        <dbReference type="ARBA" id="ARBA00004065"/>
    </source>
</evidence>
<dbReference type="PROSITE" id="PS51975">
    <property type="entry name" value="RNASE_H_2"/>
    <property type="match status" value="1"/>
</dbReference>
<dbReference type="GO" id="GO:0005737">
    <property type="term" value="C:cytoplasm"/>
    <property type="evidence" value="ECO:0007669"/>
    <property type="project" value="UniProtKB-SubCell"/>
</dbReference>
<dbReference type="HAMAP" id="MF_00052_B">
    <property type="entry name" value="RNase_HII_B"/>
    <property type="match status" value="1"/>
</dbReference>
<keyword evidence="9 14" id="KW-0540">Nuclease</keyword>
<keyword evidence="10 14" id="KW-0479">Metal-binding</keyword>
<dbReference type="EMBL" id="CAJNOB010000067">
    <property type="protein sequence ID" value="CAF0704444.1"/>
    <property type="molecule type" value="Genomic_DNA"/>
</dbReference>
<dbReference type="GO" id="GO:0004523">
    <property type="term" value="F:RNA-DNA hybrid ribonuclease activity"/>
    <property type="evidence" value="ECO:0007669"/>
    <property type="project" value="UniProtKB-UniRule"/>
</dbReference>
<dbReference type="InterPro" id="IPR012337">
    <property type="entry name" value="RNaseH-like_sf"/>
</dbReference>
<dbReference type="Proteomes" id="UP000663859">
    <property type="component" value="Unassembled WGS sequence"/>
</dbReference>
<feature type="domain" description="RNase H type-2" evidence="17">
    <location>
        <begin position="54"/>
        <end position="239"/>
    </location>
</feature>
<dbReference type="GO" id="GO:0030145">
    <property type="term" value="F:manganese ion binding"/>
    <property type="evidence" value="ECO:0007669"/>
    <property type="project" value="UniProtKB-UniRule"/>
</dbReference>
<gene>
    <name evidence="14 18" type="primary">rnhB</name>
    <name evidence="18" type="ORF">MPNT_70019</name>
</gene>
<comment type="catalytic activity">
    <reaction evidence="1 14 15 16">
        <text>Endonucleolytic cleavage to 5'-phosphomonoester.</text>
        <dbReference type="EC" id="3.1.26.4"/>
    </reaction>
</comment>
<keyword evidence="12 14" id="KW-0378">Hydrolase</keyword>
<organism evidence="18 19">
    <name type="scientific">Candidatus Methylacidithermus pantelleriae</name>
    <dbReference type="NCBI Taxonomy" id="2744239"/>
    <lineage>
        <taxon>Bacteria</taxon>
        <taxon>Pseudomonadati</taxon>
        <taxon>Verrucomicrobiota</taxon>
        <taxon>Methylacidiphilae</taxon>
        <taxon>Methylacidiphilales</taxon>
        <taxon>Methylacidiphilaceae</taxon>
        <taxon>Candidatus Methylacidithermus</taxon>
    </lineage>
</organism>
<comment type="similarity">
    <text evidence="5 14 16">Belongs to the RNase HII family.</text>
</comment>
<protein>
    <recommendedName>
        <fullName evidence="7 14">Ribonuclease HII</fullName>
        <shortName evidence="14">RNase HII</shortName>
        <ecNumber evidence="6 14">3.1.26.4</ecNumber>
    </recommendedName>
</protein>
<dbReference type="Gene3D" id="3.30.420.10">
    <property type="entry name" value="Ribonuclease H-like superfamily/Ribonuclease H"/>
    <property type="match status" value="1"/>
</dbReference>
<dbReference type="InterPro" id="IPR001352">
    <property type="entry name" value="RNase_HII/HIII"/>
</dbReference>
<keyword evidence="8 14" id="KW-0963">Cytoplasm</keyword>
<feature type="binding site" evidence="14 15">
    <location>
        <position position="153"/>
    </location>
    <ligand>
        <name>a divalent metal cation</name>
        <dbReference type="ChEBI" id="CHEBI:60240"/>
    </ligand>
</feature>
<evidence type="ECO:0000256" key="5">
    <source>
        <dbReference type="ARBA" id="ARBA00007383"/>
    </source>
</evidence>
<evidence type="ECO:0000256" key="10">
    <source>
        <dbReference type="ARBA" id="ARBA00022723"/>
    </source>
</evidence>
<evidence type="ECO:0000256" key="15">
    <source>
        <dbReference type="PROSITE-ProRule" id="PRU01319"/>
    </source>
</evidence>
<evidence type="ECO:0000313" key="19">
    <source>
        <dbReference type="Proteomes" id="UP000663859"/>
    </source>
</evidence>